<evidence type="ECO:0000313" key="3">
    <source>
        <dbReference type="Proteomes" id="UP001186944"/>
    </source>
</evidence>
<evidence type="ECO:0000256" key="1">
    <source>
        <dbReference type="SAM" id="MobiDB-lite"/>
    </source>
</evidence>
<feature type="region of interest" description="Disordered" evidence="1">
    <location>
        <begin position="366"/>
        <end position="419"/>
    </location>
</feature>
<feature type="compositionally biased region" description="Polar residues" evidence="1">
    <location>
        <begin position="124"/>
        <end position="134"/>
    </location>
</feature>
<protein>
    <submittedName>
        <fullName evidence="2">Uncharacterized protein</fullName>
    </submittedName>
</protein>
<name>A0AA88Y6V7_PINIB</name>
<evidence type="ECO:0000313" key="2">
    <source>
        <dbReference type="EMBL" id="KAK3098936.1"/>
    </source>
</evidence>
<keyword evidence="3" id="KW-1185">Reference proteome</keyword>
<dbReference type="EMBL" id="VSWD01000007">
    <property type="protein sequence ID" value="KAK3098936.1"/>
    <property type="molecule type" value="Genomic_DNA"/>
</dbReference>
<feature type="compositionally biased region" description="Acidic residues" evidence="1">
    <location>
        <begin position="398"/>
        <end position="410"/>
    </location>
</feature>
<accession>A0AA88Y6V7</accession>
<sequence>MYDVKMTLQLKALPEWAYLILQGETITINHMLSCGMRKAHPRCLVFGQGTRPIRPTSKVTRECLSLKLLPHTKNESCVMSNDRRQNTNKLSVKRLFLHCFRSRSTHEDFPSTSFSNKDDPSDENLPSTSSGTSQRKIKSILSKPRTYTFKEALFYEGLLVPRGPTNPEGNTVLRIGYGLSDREISPRGIIHTSYCRSRWDSVLDLPRYRQMVENCYPDDPLVDGLPAALWIECLEPSLGALVALNRMKKKRSNLSLGRHVHLVESSSDTTIANGDNEEMNDDDVIVGPHGPPPVDNQVPPVILPTDEVRPSIWIFHDLPMEEIPESLMPFVQFSRKESFRRRSRITVRTIHQPDSGMPGIAAFPNLTVDDMPDDDESETSYDVNNSEDDTSESNASTEDPDADDALEMEDGSFFGLLFE</sequence>
<gene>
    <name evidence="2" type="ORF">FSP39_024468</name>
</gene>
<comment type="caution">
    <text evidence="2">The sequence shown here is derived from an EMBL/GenBank/DDBJ whole genome shotgun (WGS) entry which is preliminary data.</text>
</comment>
<feature type="compositionally biased region" description="Acidic residues" evidence="1">
    <location>
        <begin position="370"/>
        <end position="391"/>
    </location>
</feature>
<dbReference type="AlphaFoldDB" id="A0AA88Y6V7"/>
<reference evidence="2" key="1">
    <citation type="submission" date="2019-08" db="EMBL/GenBank/DDBJ databases">
        <title>The improved chromosome-level genome for the pearl oyster Pinctada fucata martensii using PacBio sequencing and Hi-C.</title>
        <authorList>
            <person name="Zheng Z."/>
        </authorList>
    </citation>
    <scope>NUCLEOTIDE SEQUENCE</scope>
    <source>
        <strain evidence="2">ZZ-2019</strain>
        <tissue evidence="2">Adductor muscle</tissue>
    </source>
</reference>
<proteinExistence type="predicted"/>
<organism evidence="2 3">
    <name type="scientific">Pinctada imbricata</name>
    <name type="common">Atlantic pearl-oyster</name>
    <name type="synonym">Pinctada martensii</name>
    <dbReference type="NCBI Taxonomy" id="66713"/>
    <lineage>
        <taxon>Eukaryota</taxon>
        <taxon>Metazoa</taxon>
        <taxon>Spiralia</taxon>
        <taxon>Lophotrochozoa</taxon>
        <taxon>Mollusca</taxon>
        <taxon>Bivalvia</taxon>
        <taxon>Autobranchia</taxon>
        <taxon>Pteriomorphia</taxon>
        <taxon>Pterioida</taxon>
        <taxon>Pterioidea</taxon>
        <taxon>Pteriidae</taxon>
        <taxon>Pinctada</taxon>
    </lineage>
</organism>
<feature type="region of interest" description="Disordered" evidence="1">
    <location>
        <begin position="105"/>
        <end position="136"/>
    </location>
</feature>
<dbReference type="Proteomes" id="UP001186944">
    <property type="component" value="Unassembled WGS sequence"/>
</dbReference>